<evidence type="ECO:0008006" key="3">
    <source>
        <dbReference type="Google" id="ProtNLM"/>
    </source>
</evidence>
<dbReference type="Proteomes" id="UP000014200">
    <property type="component" value="Unassembled WGS sequence"/>
</dbReference>
<dbReference type="EMBL" id="ASSP01000019">
    <property type="protein sequence ID" value="EOS11007.1"/>
    <property type="molecule type" value="Genomic_DNA"/>
</dbReference>
<evidence type="ECO:0000313" key="2">
    <source>
        <dbReference type="Proteomes" id="UP000014200"/>
    </source>
</evidence>
<accession>R9I436</accession>
<gene>
    <name evidence="1" type="ORF">C802_03148</name>
</gene>
<protein>
    <recommendedName>
        <fullName evidence="3">XRE family transcriptional regulator</fullName>
    </recommendedName>
</protein>
<dbReference type="STRING" id="1235788.C802_03148"/>
<dbReference type="HOGENOM" id="CLU_3132363_0_0_10"/>
<sequence>MNHESLFQLAGLLIEDMRIICGLSINQVTSSIKMNKQTYAHIKKGTRIV</sequence>
<keyword evidence="2" id="KW-1185">Reference proteome</keyword>
<reference evidence="1 2" key="1">
    <citation type="submission" date="2013-04" db="EMBL/GenBank/DDBJ databases">
        <title>The Genome Sequence of Bacteroides massiliensis dnLKV3.</title>
        <authorList>
            <consortium name="The Broad Institute Genomics Platform"/>
            <consortium name="The Broad Institute Genome Sequencing Center for Infectious Disease"/>
            <person name="Earl A."/>
            <person name="Xavier R."/>
            <person name="Kuhn K."/>
            <person name="Stappenbeck T."/>
            <person name="Walker B."/>
            <person name="Young S."/>
            <person name="Zeng Q."/>
            <person name="Gargeya S."/>
            <person name="Fitzgerald M."/>
            <person name="Haas B."/>
            <person name="Abouelleil A."/>
            <person name="Allen A.W."/>
            <person name="Alvarado L."/>
            <person name="Arachchi H.M."/>
            <person name="Berlin A.M."/>
            <person name="Chapman S.B."/>
            <person name="Gainer-Dewar J."/>
            <person name="Goldberg J."/>
            <person name="Griggs A."/>
            <person name="Gujja S."/>
            <person name="Hansen M."/>
            <person name="Howarth C."/>
            <person name="Imamovic A."/>
            <person name="Ireland A."/>
            <person name="Larimer J."/>
            <person name="McCowan C."/>
            <person name="Murphy C."/>
            <person name="Pearson M."/>
            <person name="Poon T.W."/>
            <person name="Priest M."/>
            <person name="Roberts A."/>
            <person name="Saif S."/>
            <person name="Shea T."/>
            <person name="Sisk P."/>
            <person name="Sykes S."/>
            <person name="Wortman J."/>
            <person name="Nusbaum C."/>
            <person name="Birren B."/>
        </authorList>
    </citation>
    <scope>NUCLEOTIDE SEQUENCE [LARGE SCALE GENOMIC DNA]</scope>
    <source>
        <strain evidence="2">dnLKV3</strain>
    </source>
</reference>
<organism evidence="1 2">
    <name type="scientific">Phocaeicola sartorii</name>
    <dbReference type="NCBI Taxonomy" id="671267"/>
    <lineage>
        <taxon>Bacteria</taxon>
        <taxon>Pseudomonadati</taxon>
        <taxon>Bacteroidota</taxon>
        <taxon>Bacteroidia</taxon>
        <taxon>Bacteroidales</taxon>
        <taxon>Bacteroidaceae</taxon>
        <taxon>Phocaeicola</taxon>
    </lineage>
</organism>
<evidence type="ECO:0000313" key="1">
    <source>
        <dbReference type="EMBL" id="EOS11007.1"/>
    </source>
</evidence>
<dbReference type="AlphaFoldDB" id="R9I436"/>
<proteinExistence type="predicted"/>
<name>R9I436_9BACT</name>
<comment type="caution">
    <text evidence="1">The sequence shown here is derived from an EMBL/GenBank/DDBJ whole genome shotgun (WGS) entry which is preliminary data.</text>
</comment>